<proteinExistence type="predicted"/>
<dbReference type="Proteomes" id="UP000284379">
    <property type="component" value="Unassembled WGS sequence"/>
</dbReference>
<protein>
    <recommendedName>
        <fullName evidence="4">RHS repeat protein</fullName>
    </recommendedName>
</protein>
<evidence type="ECO:0000256" key="1">
    <source>
        <dbReference type="SAM" id="SignalP"/>
    </source>
</evidence>
<dbReference type="Gene3D" id="3.90.930.1">
    <property type="match status" value="1"/>
</dbReference>
<comment type="caution">
    <text evidence="2">The sequence shown here is derived from an EMBL/GenBank/DDBJ whole genome shotgun (WGS) entry which is preliminary data.</text>
</comment>
<keyword evidence="1" id="KW-0732">Signal</keyword>
<organism evidence="2 3">
    <name type="scientific">Bacteroides nordii</name>
    <dbReference type="NCBI Taxonomy" id="291645"/>
    <lineage>
        <taxon>Bacteria</taxon>
        <taxon>Pseudomonadati</taxon>
        <taxon>Bacteroidota</taxon>
        <taxon>Bacteroidia</taxon>
        <taxon>Bacteroidales</taxon>
        <taxon>Bacteroidaceae</taxon>
        <taxon>Bacteroides</taxon>
    </lineage>
</organism>
<gene>
    <name evidence="2" type="ORF">DW888_11455</name>
</gene>
<evidence type="ECO:0000313" key="3">
    <source>
        <dbReference type="Proteomes" id="UP000284379"/>
    </source>
</evidence>
<feature type="chain" id="PRO_5019439837" description="RHS repeat protein" evidence="1">
    <location>
        <begin position="21"/>
        <end position="570"/>
    </location>
</feature>
<feature type="signal peptide" evidence="1">
    <location>
        <begin position="1"/>
        <end position="20"/>
    </location>
</feature>
<sequence length="570" mass="66362">MIKKSISLVAILLISMTTGALQVMAQKQDRVGKLLKLLSENETEKFQKGREKLDEKTIQAFAAEIELMDIMSRLWTQPDNKSAADYYPTYAKAVKGSLPAICNENEIDFAPLRERTNKVITEVLNTTQDKLTLSKQLIEGAKSSKYPISQAQMDLFYLTREDALMKDCEEKNNAGKYENYFNEFPEGKYLVKLMNEYNQLLYDNVKQTPTHTNFKNFFDNITLNRYFNGMSGRKYTPEVRDLYDDYLFSMIQQAGAPVSKKQCISDYENASYLEEGQRKYISALEYIKDSVDYELMKPEVNSNSKLRLVRDFLTTHKYREFRDKAQDLCKQFEDSVIWITPATVKYYKKGILTKTEEKQNNKNTTEVYTYLENGKPAGIDITTGNLQFHTSFFYDAQDRCTQEIQINTKTKKEIYKRTRTFDTDGTIQSDSLKYTDGRLVLNSYNHQGKLIEEKEYNKDVMLSSTVHQYDSKGNEIRSQYVLPLPKNPLPTQISSQTDVYEYDKYGYLAKIISTQILVNNEKRVCSQYFAYDEFGNQIDSNMYYEYDQAGRWIRKTAKGNPEITEQIIIK</sequence>
<dbReference type="AlphaFoldDB" id="A0A413VNC0"/>
<accession>A0A413VNC0</accession>
<dbReference type="RefSeq" id="WP_007485845.1">
    <property type="nucleotide sequence ID" value="NZ_CABJFV010000007.1"/>
</dbReference>
<evidence type="ECO:0008006" key="4">
    <source>
        <dbReference type="Google" id="ProtNLM"/>
    </source>
</evidence>
<evidence type="ECO:0000313" key="2">
    <source>
        <dbReference type="EMBL" id="RHB35061.1"/>
    </source>
</evidence>
<reference evidence="2 3" key="1">
    <citation type="submission" date="2018-08" db="EMBL/GenBank/DDBJ databases">
        <title>A genome reference for cultivated species of the human gut microbiota.</title>
        <authorList>
            <person name="Zou Y."/>
            <person name="Xue W."/>
            <person name="Luo G."/>
        </authorList>
    </citation>
    <scope>NUCLEOTIDE SEQUENCE [LARGE SCALE GENOMIC DNA]</scope>
    <source>
        <strain evidence="2 3">AM40-30BH</strain>
    </source>
</reference>
<name>A0A413VNC0_9BACE</name>
<dbReference type="EMBL" id="QSGO01000007">
    <property type="protein sequence ID" value="RHB35061.1"/>
    <property type="molecule type" value="Genomic_DNA"/>
</dbReference>